<gene>
    <name evidence="1" type="ORF">PHLGIDRAFT_445360</name>
</gene>
<name>A0A0C3NNZ0_PHLG1</name>
<evidence type="ECO:0000313" key="1">
    <source>
        <dbReference type="EMBL" id="KIP06794.1"/>
    </source>
</evidence>
<proteinExistence type="predicted"/>
<sequence>MLAYRSGTGGKLGVAEHRELVTWTLNIAGYGANNATLSHIIYSQHLQFYRYLHDRWMRLV</sequence>
<evidence type="ECO:0000313" key="2">
    <source>
        <dbReference type="Proteomes" id="UP000053257"/>
    </source>
</evidence>
<dbReference type="Proteomes" id="UP000053257">
    <property type="component" value="Unassembled WGS sequence"/>
</dbReference>
<dbReference type="HOGENOM" id="CLU_2942571_0_0_1"/>
<dbReference type="EMBL" id="KN840510">
    <property type="protein sequence ID" value="KIP06794.1"/>
    <property type="molecule type" value="Genomic_DNA"/>
</dbReference>
<accession>A0A0C3NNZ0</accession>
<protein>
    <submittedName>
        <fullName evidence="1">Uncharacterized protein</fullName>
    </submittedName>
</protein>
<organism evidence="1 2">
    <name type="scientific">Phlebiopsis gigantea (strain 11061_1 CR5-6)</name>
    <name type="common">White-rot fungus</name>
    <name type="synonym">Peniophora gigantea</name>
    <dbReference type="NCBI Taxonomy" id="745531"/>
    <lineage>
        <taxon>Eukaryota</taxon>
        <taxon>Fungi</taxon>
        <taxon>Dikarya</taxon>
        <taxon>Basidiomycota</taxon>
        <taxon>Agaricomycotina</taxon>
        <taxon>Agaricomycetes</taxon>
        <taxon>Polyporales</taxon>
        <taxon>Phanerochaetaceae</taxon>
        <taxon>Phlebiopsis</taxon>
    </lineage>
</organism>
<dbReference type="AlphaFoldDB" id="A0A0C3NNZ0"/>
<reference evidence="1 2" key="1">
    <citation type="journal article" date="2014" name="PLoS Genet.">
        <title>Analysis of the Phlebiopsis gigantea genome, transcriptome and secretome provides insight into its pioneer colonization strategies of wood.</title>
        <authorList>
            <person name="Hori C."/>
            <person name="Ishida T."/>
            <person name="Igarashi K."/>
            <person name="Samejima M."/>
            <person name="Suzuki H."/>
            <person name="Master E."/>
            <person name="Ferreira P."/>
            <person name="Ruiz-Duenas F.J."/>
            <person name="Held B."/>
            <person name="Canessa P."/>
            <person name="Larrondo L.F."/>
            <person name="Schmoll M."/>
            <person name="Druzhinina I.S."/>
            <person name="Kubicek C.P."/>
            <person name="Gaskell J.A."/>
            <person name="Kersten P."/>
            <person name="St John F."/>
            <person name="Glasner J."/>
            <person name="Sabat G."/>
            <person name="Splinter BonDurant S."/>
            <person name="Syed K."/>
            <person name="Yadav J."/>
            <person name="Mgbeahuruike A.C."/>
            <person name="Kovalchuk A."/>
            <person name="Asiegbu F.O."/>
            <person name="Lackner G."/>
            <person name="Hoffmeister D."/>
            <person name="Rencoret J."/>
            <person name="Gutierrez A."/>
            <person name="Sun H."/>
            <person name="Lindquist E."/>
            <person name="Barry K."/>
            <person name="Riley R."/>
            <person name="Grigoriev I.V."/>
            <person name="Henrissat B."/>
            <person name="Kues U."/>
            <person name="Berka R.M."/>
            <person name="Martinez A.T."/>
            <person name="Covert S.F."/>
            <person name="Blanchette R.A."/>
            <person name="Cullen D."/>
        </authorList>
    </citation>
    <scope>NUCLEOTIDE SEQUENCE [LARGE SCALE GENOMIC DNA]</scope>
    <source>
        <strain evidence="1 2">11061_1 CR5-6</strain>
    </source>
</reference>
<keyword evidence="2" id="KW-1185">Reference proteome</keyword>